<organism evidence="2 3">
    <name type="scientific">Panicum virgatum</name>
    <name type="common">Blackwell switchgrass</name>
    <dbReference type="NCBI Taxonomy" id="38727"/>
    <lineage>
        <taxon>Eukaryota</taxon>
        <taxon>Viridiplantae</taxon>
        <taxon>Streptophyta</taxon>
        <taxon>Embryophyta</taxon>
        <taxon>Tracheophyta</taxon>
        <taxon>Spermatophyta</taxon>
        <taxon>Magnoliopsida</taxon>
        <taxon>Liliopsida</taxon>
        <taxon>Poales</taxon>
        <taxon>Poaceae</taxon>
        <taxon>PACMAD clade</taxon>
        <taxon>Panicoideae</taxon>
        <taxon>Panicodae</taxon>
        <taxon>Paniceae</taxon>
        <taxon>Panicinae</taxon>
        <taxon>Panicum</taxon>
        <taxon>Panicum sect. Hiantes</taxon>
    </lineage>
</organism>
<dbReference type="PANTHER" id="PTHR33165:SF78">
    <property type="entry name" value="F-BOX DOMAIN-CONTAINING PROTEIN"/>
    <property type="match status" value="1"/>
</dbReference>
<evidence type="ECO:0000313" key="3">
    <source>
        <dbReference type="Proteomes" id="UP000823388"/>
    </source>
</evidence>
<comment type="caution">
    <text evidence="2">The sequence shown here is derived from an EMBL/GenBank/DDBJ whole genome shotgun (WGS) entry which is preliminary data.</text>
</comment>
<reference evidence="2" key="1">
    <citation type="submission" date="2020-05" db="EMBL/GenBank/DDBJ databases">
        <title>WGS assembly of Panicum virgatum.</title>
        <authorList>
            <person name="Lovell J.T."/>
            <person name="Jenkins J."/>
            <person name="Shu S."/>
            <person name="Juenger T.E."/>
            <person name="Schmutz J."/>
        </authorList>
    </citation>
    <scope>NUCLEOTIDE SEQUENCE</scope>
    <source>
        <strain evidence="2">AP13</strain>
    </source>
</reference>
<protein>
    <recommendedName>
        <fullName evidence="1">KIB1-4 beta-propeller domain-containing protein</fullName>
    </recommendedName>
</protein>
<dbReference type="PANTHER" id="PTHR33165">
    <property type="entry name" value="F-BOX DOMAIN CONTAINING PROTEIN-LIKE-RELATED"/>
    <property type="match status" value="1"/>
</dbReference>
<feature type="domain" description="KIB1-4 beta-propeller" evidence="1">
    <location>
        <begin position="82"/>
        <end position="332"/>
    </location>
</feature>
<dbReference type="EMBL" id="CM029043">
    <property type="protein sequence ID" value="KAG2610829.1"/>
    <property type="molecule type" value="Genomic_DNA"/>
</dbReference>
<keyword evidence="3" id="KW-1185">Reference proteome</keyword>
<evidence type="ECO:0000313" key="2">
    <source>
        <dbReference type="EMBL" id="KAG2610829.1"/>
    </source>
</evidence>
<dbReference type="InterPro" id="IPR005174">
    <property type="entry name" value="KIB1-4_b-propeller"/>
</dbReference>
<name>A0A8T0TSK1_PANVG</name>
<dbReference type="Proteomes" id="UP000823388">
    <property type="component" value="Chromosome 4K"/>
</dbReference>
<dbReference type="AlphaFoldDB" id="A0A8T0TSK1"/>
<dbReference type="Pfam" id="PF03478">
    <property type="entry name" value="Beta-prop_KIB1-4"/>
    <property type="match status" value="1"/>
</dbReference>
<evidence type="ECO:0000259" key="1">
    <source>
        <dbReference type="Pfam" id="PF03478"/>
    </source>
</evidence>
<proteinExistence type="predicted"/>
<gene>
    <name evidence="2" type="ORF">PVAP13_4KG224710</name>
</gene>
<accession>A0A8T0TSK1</accession>
<sequence>MRDGSDLDDGPAGLIAERVLAGGDVADYVHFRAACRPWRRCCADPRARAVLEDSRLHPRMWVMLLGEAEKLTAAGAPHCTRRRFLNVSTGQCVQGLLLVVAKGAGAGAVRLLNPLTRQAAELPPITATGLDFTLAHIGQVSLNNAGLVDDGRRVLLYHYEREEGSILAFAKPGDERWVLVKDTNDRLMPTVSFAGRFYGVTLDSVMVVDTTAGGEGAKLAVVARLATPIHHMMNDTVHLVEIAGKLMLVHRKMRRVRDASGEYDFKKTCKLYRVNLATGKATPAAARGRAILVGRRRALAVPPQVFPSLSTNTAYAARVFDVPGSGRQICIYHLRGGSTVTFSNCYESGRLAHPWSIADCLTAYVSG</sequence>